<evidence type="ECO:0000313" key="3">
    <source>
        <dbReference type="Proteomes" id="UP000192907"/>
    </source>
</evidence>
<organism evidence="2 3">
    <name type="scientific">Pseudobacteriovorax antillogorgiicola</name>
    <dbReference type="NCBI Taxonomy" id="1513793"/>
    <lineage>
        <taxon>Bacteria</taxon>
        <taxon>Pseudomonadati</taxon>
        <taxon>Bdellovibrionota</taxon>
        <taxon>Oligoflexia</taxon>
        <taxon>Oligoflexales</taxon>
        <taxon>Pseudobacteriovoracaceae</taxon>
        <taxon>Pseudobacteriovorax</taxon>
    </lineage>
</organism>
<dbReference type="Proteomes" id="UP000192907">
    <property type="component" value="Unassembled WGS sequence"/>
</dbReference>
<dbReference type="Pfam" id="PF00657">
    <property type="entry name" value="Lipase_GDSL"/>
    <property type="match status" value="1"/>
</dbReference>
<keyword evidence="3" id="KW-1185">Reference proteome</keyword>
<comment type="similarity">
    <text evidence="1">Belongs to the 'GDSL' lipolytic enzyme family.</text>
</comment>
<dbReference type="CDD" id="cd01846">
    <property type="entry name" value="fatty_acyltransferase_like"/>
    <property type="match status" value="1"/>
</dbReference>
<dbReference type="OrthoDB" id="5292073at2"/>
<dbReference type="STRING" id="1513793.SAMN06296036_1178"/>
<dbReference type="InterPro" id="IPR036514">
    <property type="entry name" value="SGNH_hydro_sf"/>
</dbReference>
<dbReference type="Gene3D" id="3.40.50.1110">
    <property type="entry name" value="SGNH hydrolase"/>
    <property type="match status" value="1"/>
</dbReference>
<dbReference type="SUPFAM" id="SSF52266">
    <property type="entry name" value="SGNH hydrolase"/>
    <property type="match status" value="1"/>
</dbReference>
<name>A0A1Y6CG52_9BACT</name>
<evidence type="ECO:0000256" key="1">
    <source>
        <dbReference type="ARBA" id="ARBA00008668"/>
    </source>
</evidence>
<reference evidence="3" key="1">
    <citation type="submission" date="2017-04" db="EMBL/GenBank/DDBJ databases">
        <authorList>
            <person name="Varghese N."/>
            <person name="Submissions S."/>
        </authorList>
    </citation>
    <scope>NUCLEOTIDE SEQUENCE [LARGE SCALE GENOMIC DNA]</scope>
    <source>
        <strain evidence="3">RKEM611</strain>
    </source>
</reference>
<dbReference type="InterPro" id="IPR001087">
    <property type="entry name" value="GDSL"/>
</dbReference>
<dbReference type="PANTHER" id="PTHR22835">
    <property type="entry name" value="ZINC FINGER FYVE DOMAIN CONTAINING PROTEIN"/>
    <property type="match status" value="1"/>
</dbReference>
<dbReference type="RefSeq" id="WP_132322206.1">
    <property type="nucleotide sequence ID" value="NZ_FWZT01000017.1"/>
</dbReference>
<dbReference type="PANTHER" id="PTHR22835:SF659">
    <property type="entry name" value="GDSL LIPASE_ACYLHYDROLASE, PUTATIVE (AFU_ORTHOLOGUE AFUA_2G00510)-RELATED"/>
    <property type="match status" value="1"/>
</dbReference>
<sequence length="340" mass="39001">MNCLTTLFISILGLLTSCTSPSDEPDVRDLVVPNQKNWIAKSVSIPYQNPFESMIVFGDSLSDTANLKANTWGIVLPAHLYWEGRFSNGPIWLDYASRGLQLRLVSYAVGGAETQETKGYSGFFVSSLHEQIDDYLNDTTQSERKKHLGVIWIGANNYFAKINDDPRQVIEDISKQAQLLLQRGLQTLVIGTMPELAGLPVPPNQSKRRPDREFKKITRSHNTLCRKLVSQLQKTWPRKNIVLWDAYDIYHQATRNPIKFGFRDLDTACYPGDLYGEFKQDDKSFCVDLMGTRHWDYTHPNTMMHCYYATKFLADLGSELSYITFNYNQAKIMCRRLSER</sequence>
<evidence type="ECO:0000313" key="2">
    <source>
        <dbReference type="EMBL" id="SMF54457.1"/>
    </source>
</evidence>
<gene>
    <name evidence="2" type="ORF">SAMN06296036_1178</name>
</gene>
<proteinExistence type="inferred from homology"/>
<dbReference type="GO" id="GO:0016788">
    <property type="term" value="F:hydrolase activity, acting on ester bonds"/>
    <property type="evidence" value="ECO:0007669"/>
    <property type="project" value="InterPro"/>
</dbReference>
<protein>
    <submittedName>
        <fullName evidence="2">Phospholipase/lecithinase/hemolysin</fullName>
    </submittedName>
</protein>
<accession>A0A1Y6CG52</accession>
<dbReference type="AlphaFoldDB" id="A0A1Y6CG52"/>
<dbReference type="EMBL" id="FWZT01000017">
    <property type="protein sequence ID" value="SMF54457.1"/>
    <property type="molecule type" value="Genomic_DNA"/>
</dbReference>